<protein>
    <submittedName>
        <fullName evidence="2">Aste57867_4152 protein</fullName>
    </submittedName>
</protein>
<evidence type="ECO:0000313" key="1">
    <source>
        <dbReference type="EMBL" id="KAF0713932.1"/>
    </source>
</evidence>
<accession>A0A485KGJ3</accession>
<dbReference type="EMBL" id="VJMH01000897">
    <property type="protein sequence ID" value="KAF0713932.1"/>
    <property type="molecule type" value="Genomic_DNA"/>
</dbReference>
<proteinExistence type="predicted"/>
<reference evidence="1" key="2">
    <citation type="submission" date="2019-06" db="EMBL/GenBank/DDBJ databases">
        <title>Genomics analysis of Aphanomyces spp. identifies a new class of oomycete effector associated with host adaptation.</title>
        <authorList>
            <person name="Gaulin E."/>
        </authorList>
    </citation>
    <scope>NUCLEOTIDE SEQUENCE</scope>
    <source>
        <strain evidence="1">CBS 578.67</strain>
    </source>
</reference>
<evidence type="ECO:0000313" key="3">
    <source>
        <dbReference type="Proteomes" id="UP000332933"/>
    </source>
</evidence>
<gene>
    <name evidence="2" type="primary">Aste57867_4152</name>
    <name evidence="1" type="ORF">As57867_004141</name>
    <name evidence="2" type="ORF">ASTE57867_4152</name>
</gene>
<evidence type="ECO:0000313" key="2">
    <source>
        <dbReference type="EMBL" id="VFT81279.1"/>
    </source>
</evidence>
<keyword evidence="3" id="KW-1185">Reference proteome</keyword>
<dbReference type="OrthoDB" id="10553308at2759"/>
<organism evidence="2 3">
    <name type="scientific">Aphanomyces stellatus</name>
    <dbReference type="NCBI Taxonomy" id="120398"/>
    <lineage>
        <taxon>Eukaryota</taxon>
        <taxon>Sar</taxon>
        <taxon>Stramenopiles</taxon>
        <taxon>Oomycota</taxon>
        <taxon>Saprolegniomycetes</taxon>
        <taxon>Saprolegniales</taxon>
        <taxon>Verrucalvaceae</taxon>
        <taxon>Aphanomyces</taxon>
    </lineage>
</organism>
<sequence length="134" mass="15408">MGVNPCSDPFNVHLPRDPPVGIHYAMYYGAPDNVNEGYMYYKYRIPKDILDCNSMLFKLPPATEWSSIAEKYPDDANKRKWKSHSVWLQCTLIKYGNDVLRQMKEKLCPHGFNTHQGVVLHAKDSPWSAYPATS</sequence>
<dbReference type="Proteomes" id="UP000332933">
    <property type="component" value="Unassembled WGS sequence"/>
</dbReference>
<dbReference type="AlphaFoldDB" id="A0A485KGJ3"/>
<dbReference type="EMBL" id="CAADRA010000897">
    <property type="protein sequence ID" value="VFT81279.1"/>
    <property type="molecule type" value="Genomic_DNA"/>
</dbReference>
<name>A0A485KGJ3_9STRA</name>
<reference evidence="2 3" key="1">
    <citation type="submission" date="2019-03" db="EMBL/GenBank/DDBJ databases">
        <authorList>
            <person name="Gaulin E."/>
            <person name="Dumas B."/>
        </authorList>
    </citation>
    <scope>NUCLEOTIDE SEQUENCE [LARGE SCALE GENOMIC DNA]</scope>
    <source>
        <strain evidence="2">CBS 568.67</strain>
    </source>
</reference>